<gene>
    <name evidence="4" type="ORF">HKI87_03g19970</name>
</gene>
<evidence type="ECO:0000313" key="4">
    <source>
        <dbReference type="EMBL" id="WZN60467.1"/>
    </source>
</evidence>
<dbReference type="PANTHER" id="PTHR23011">
    <property type="entry name" value="CYCLIC NUCLEOTIDE-BINDING DOMAIN CONTAINING PROTEIN"/>
    <property type="match status" value="1"/>
</dbReference>
<feature type="compositionally biased region" description="Basic and acidic residues" evidence="2">
    <location>
        <begin position="884"/>
        <end position="899"/>
    </location>
</feature>
<feature type="compositionally biased region" description="Basic and acidic residues" evidence="2">
    <location>
        <begin position="263"/>
        <end position="274"/>
    </location>
</feature>
<feature type="domain" description="Cyclic nucleotide-binding" evidence="3">
    <location>
        <begin position="441"/>
        <end position="516"/>
    </location>
</feature>
<dbReference type="SMART" id="SM00100">
    <property type="entry name" value="cNMP"/>
    <property type="match status" value="3"/>
</dbReference>
<evidence type="ECO:0000256" key="1">
    <source>
        <dbReference type="SAM" id="Coils"/>
    </source>
</evidence>
<dbReference type="InterPro" id="IPR000595">
    <property type="entry name" value="cNMP-bd_dom"/>
</dbReference>
<evidence type="ECO:0000256" key="2">
    <source>
        <dbReference type="SAM" id="MobiDB-lite"/>
    </source>
</evidence>
<dbReference type="SUPFAM" id="SSF51206">
    <property type="entry name" value="cAMP-binding domain-like"/>
    <property type="match status" value="3"/>
</dbReference>
<evidence type="ECO:0000313" key="5">
    <source>
        <dbReference type="Proteomes" id="UP001472866"/>
    </source>
</evidence>
<feature type="domain" description="Cyclic nucleotide-binding" evidence="3">
    <location>
        <begin position="78"/>
        <end position="163"/>
    </location>
</feature>
<sequence length="939" mass="104079">MEVPLGTPILDDGRGLSRRRSSQVGPGRRTSSMFRRNSDLAAAMGTESILLKLSHRRSEEELAKVKKFLLETEGLKQLCSSIPEGALDELCQYVKIEDYAPEELICREADPGDKLHFILSGTATEYKSTGAIEKNLQRIDSGDRLSSMSIPEGGSRSGRPHTAGARLSTASRASVASLGPRASVFSVSSVHQQEDYADQGGQKKFRGVRSIQMPFLRVNMAEKEENQEEVEQRMLEEERLRALSGLYATSPPRSIGGNSRASSPEHDRKQRKNDSPPNPGQIRRASQMLRSRAMSRRESMSKSMMRNQRKSRYVSNAFAGSRMSMMTTGNYRSRGTGAAPALMEHGLKYGYLTTFDSFGELMIFHAEKHKLSVIAGQDGCLILIIDRGAISRIHNGLASEGRQFLTAMKLWASRRILKKQPAKRHDVDLNTCATLLSELEFLKNLKLEMRERICKQLTLQAFEPNTIICKQGDTGNRIYGVMIGTITKHQKKITHMEEGSELQKKLLNTSSLGQIGAGGKGLNLGKTVRLTHLLNKFTMNASSNINASKFKQMMSSEYTSDPSKCRLQGNMIDSVEKIFGSRQQELSHGRTMGNLALLKQNQSRNFTFISSTFVEVVSITYDEYNKCVTQFEEEAIKERVELLGKLPLFKNLTQPELRRILQMGKTVTFAKNQGIMKAEERGKGCCIILSGEASLTYSKTFMSSKLHSGLKVRPKSAVPLRKHRDGNSAGATRNTETLQVSLLGPGSYFGEEAMLENKVFEYNVIATKKTEVLVLSHRELTFLSASSDGMVESWANKISEWRQERVNTLSSTAMAYPNAKDKRKEGDDETGNEENMLGFNNDKDASNSASRSKSGAISQVNAKTKLAKAKLPKKTGQREASSVMKDKGQSKKEDKKDFFGFESADRGVTLFGREAPPAMPQHVSRAADSGNAPGELAST</sequence>
<dbReference type="AlphaFoldDB" id="A0AAX4P3M2"/>
<feature type="compositionally biased region" description="Basic residues" evidence="2">
    <location>
        <begin position="865"/>
        <end position="875"/>
    </location>
</feature>
<protein>
    <recommendedName>
        <fullName evidence="3">Cyclic nucleotide-binding domain-containing protein</fullName>
    </recommendedName>
</protein>
<dbReference type="InterPro" id="IPR018490">
    <property type="entry name" value="cNMP-bd_dom_sf"/>
</dbReference>
<feature type="region of interest" description="Disordered" evidence="2">
    <location>
        <begin position="912"/>
        <end position="939"/>
    </location>
</feature>
<dbReference type="CDD" id="cd00038">
    <property type="entry name" value="CAP_ED"/>
    <property type="match status" value="2"/>
</dbReference>
<dbReference type="EMBL" id="CP151503">
    <property type="protein sequence ID" value="WZN60467.1"/>
    <property type="molecule type" value="Genomic_DNA"/>
</dbReference>
<keyword evidence="5" id="KW-1185">Reference proteome</keyword>
<feature type="domain" description="Cyclic nucleotide-binding" evidence="3">
    <location>
        <begin position="648"/>
        <end position="780"/>
    </location>
</feature>
<feature type="compositionally biased region" description="Polar residues" evidence="2">
    <location>
        <begin position="846"/>
        <end position="861"/>
    </location>
</feature>
<feature type="domain" description="Cyclic nucleotide-binding" evidence="3">
    <location>
        <begin position="586"/>
        <end position="626"/>
    </location>
</feature>
<feature type="region of interest" description="Disordered" evidence="2">
    <location>
        <begin position="246"/>
        <end position="310"/>
    </location>
</feature>
<dbReference type="PROSITE" id="PS50042">
    <property type="entry name" value="CNMP_BINDING_3"/>
    <property type="match status" value="5"/>
</dbReference>
<dbReference type="Proteomes" id="UP001472866">
    <property type="component" value="Chromosome 03"/>
</dbReference>
<name>A0AAX4P3M2_9CHLO</name>
<reference evidence="4 5" key="1">
    <citation type="submission" date="2024-03" db="EMBL/GenBank/DDBJ databases">
        <title>Complete genome sequence of the green alga Chloropicon roscoffensis RCC1871.</title>
        <authorList>
            <person name="Lemieux C."/>
            <person name="Pombert J.-F."/>
            <person name="Otis C."/>
            <person name="Turmel M."/>
        </authorList>
    </citation>
    <scope>NUCLEOTIDE SEQUENCE [LARGE SCALE GENOMIC DNA]</scope>
    <source>
        <strain evidence="4 5">RCC1871</strain>
    </source>
</reference>
<feature type="domain" description="Cyclic nucleotide-binding" evidence="3">
    <location>
        <begin position="356"/>
        <end position="393"/>
    </location>
</feature>
<accession>A0AAX4P3M2</accession>
<feature type="coiled-coil region" evidence="1">
    <location>
        <begin position="213"/>
        <end position="241"/>
    </location>
</feature>
<organism evidence="4 5">
    <name type="scientific">Chloropicon roscoffensis</name>
    <dbReference type="NCBI Taxonomy" id="1461544"/>
    <lineage>
        <taxon>Eukaryota</taxon>
        <taxon>Viridiplantae</taxon>
        <taxon>Chlorophyta</taxon>
        <taxon>Chloropicophyceae</taxon>
        <taxon>Chloropicales</taxon>
        <taxon>Chloropicaceae</taxon>
        <taxon>Chloropicon</taxon>
    </lineage>
</organism>
<feature type="region of interest" description="Disordered" evidence="2">
    <location>
        <begin position="812"/>
        <end position="899"/>
    </location>
</feature>
<keyword evidence="1" id="KW-0175">Coiled coil</keyword>
<proteinExistence type="predicted"/>
<dbReference type="Gene3D" id="2.60.120.10">
    <property type="entry name" value="Jelly Rolls"/>
    <property type="match status" value="3"/>
</dbReference>
<dbReference type="InterPro" id="IPR014710">
    <property type="entry name" value="RmlC-like_jellyroll"/>
</dbReference>
<feature type="region of interest" description="Disordered" evidence="2">
    <location>
        <begin position="1"/>
        <end position="32"/>
    </location>
</feature>
<feature type="region of interest" description="Disordered" evidence="2">
    <location>
        <begin position="142"/>
        <end position="172"/>
    </location>
</feature>
<evidence type="ECO:0000259" key="3">
    <source>
        <dbReference type="PROSITE" id="PS50042"/>
    </source>
</evidence>
<dbReference type="PANTHER" id="PTHR23011:SF28">
    <property type="entry name" value="CYCLIC NUCLEOTIDE-BINDING DOMAIN CONTAINING PROTEIN"/>
    <property type="match status" value="1"/>
</dbReference>